<keyword evidence="2" id="KW-1185">Reference proteome</keyword>
<reference evidence="1 2" key="1">
    <citation type="submission" date="2023-12" db="EMBL/GenBank/DDBJ databases">
        <title>A high-quality genome assembly for Dillenia turbinata (Dilleniales).</title>
        <authorList>
            <person name="Chanderbali A."/>
        </authorList>
    </citation>
    <scope>NUCLEOTIDE SEQUENCE [LARGE SCALE GENOMIC DNA]</scope>
    <source>
        <strain evidence="1">LSX21</strain>
        <tissue evidence="1">Leaf</tissue>
    </source>
</reference>
<evidence type="ECO:0000313" key="1">
    <source>
        <dbReference type="EMBL" id="KAK6937890.1"/>
    </source>
</evidence>
<name>A0AAN8ZKX4_9MAGN</name>
<evidence type="ECO:0000313" key="2">
    <source>
        <dbReference type="Proteomes" id="UP001370490"/>
    </source>
</evidence>
<comment type="caution">
    <text evidence="1">The sequence shown here is derived from an EMBL/GenBank/DDBJ whole genome shotgun (WGS) entry which is preliminary data.</text>
</comment>
<dbReference type="AlphaFoldDB" id="A0AAN8ZKX4"/>
<organism evidence="1 2">
    <name type="scientific">Dillenia turbinata</name>
    <dbReference type="NCBI Taxonomy" id="194707"/>
    <lineage>
        <taxon>Eukaryota</taxon>
        <taxon>Viridiplantae</taxon>
        <taxon>Streptophyta</taxon>
        <taxon>Embryophyta</taxon>
        <taxon>Tracheophyta</taxon>
        <taxon>Spermatophyta</taxon>
        <taxon>Magnoliopsida</taxon>
        <taxon>eudicotyledons</taxon>
        <taxon>Gunneridae</taxon>
        <taxon>Pentapetalae</taxon>
        <taxon>Dilleniales</taxon>
        <taxon>Dilleniaceae</taxon>
        <taxon>Dillenia</taxon>
    </lineage>
</organism>
<gene>
    <name evidence="1" type="ORF">RJ641_031398</name>
</gene>
<protein>
    <submittedName>
        <fullName evidence="1">Uncharacterized protein</fullName>
    </submittedName>
</protein>
<dbReference type="Proteomes" id="UP001370490">
    <property type="component" value="Unassembled WGS sequence"/>
</dbReference>
<proteinExistence type="predicted"/>
<sequence>MDVHNYICQRVAIDNGFQITQNETYLPSNTKVISLSNPYNTNMEAENEDDDWAAFRLTCLDNPKLGDT</sequence>
<dbReference type="EMBL" id="JBAMMX010000006">
    <property type="protein sequence ID" value="KAK6937890.1"/>
    <property type="molecule type" value="Genomic_DNA"/>
</dbReference>
<accession>A0AAN8ZKX4</accession>